<dbReference type="GO" id="GO:0003676">
    <property type="term" value="F:nucleic acid binding"/>
    <property type="evidence" value="ECO:0007669"/>
    <property type="project" value="InterPro"/>
</dbReference>
<gene>
    <name evidence="2" type="ORF">FRACYDRAFT_259710</name>
</gene>
<name>A0A1E7FSL0_9STRA</name>
<feature type="compositionally biased region" description="Basic and acidic residues" evidence="1">
    <location>
        <begin position="108"/>
        <end position="117"/>
    </location>
</feature>
<dbReference type="CDD" id="cd00590">
    <property type="entry name" value="RRM_SF"/>
    <property type="match status" value="1"/>
</dbReference>
<feature type="region of interest" description="Disordered" evidence="1">
    <location>
        <begin position="63"/>
        <end position="166"/>
    </location>
</feature>
<feature type="compositionally biased region" description="Low complexity" evidence="1">
    <location>
        <begin position="90"/>
        <end position="107"/>
    </location>
</feature>
<evidence type="ECO:0000313" key="2">
    <source>
        <dbReference type="EMBL" id="OEU20823.1"/>
    </source>
</evidence>
<accession>A0A1E7FSL0</accession>
<dbReference type="SUPFAM" id="SSF54928">
    <property type="entry name" value="RNA-binding domain, RBD"/>
    <property type="match status" value="1"/>
</dbReference>
<protein>
    <recommendedName>
        <fullName evidence="4">RRM domain-containing protein</fullName>
    </recommendedName>
</protein>
<feature type="compositionally biased region" description="Polar residues" evidence="1">
    <location>
        <begin position="275"/>
        <end position="288"/>
    </location>
</feature>
<organism evidence="2 3">
    <name type="scientific">Fragilariopsis cylindrus CCMP1102</name>
    <dbReference type="NCBI Taxonomy" id="635003"/>
    <lineage>
        <taxon>Eukaryota</taxon>
        <taxon>Sar</taxon>
        <taxon>Stramenopiles</taxon>
        <taxon>Ochrophyta</taxon>
        <taxon>Bacillariophyta</taxon>
        <taxon>Bacillariophyceae</taxon>
        <taxon>Bacillariophycidae</taxon>
        <taxon>Bacillariales</taxon>
        <taxon>Bacillariaceae</taxon>
        <taxon>Fragilariopsis</taxon>
    </lineage>
</organism>
<sequence>MLPRRTISTTRIRSTADNFLFSRYFQYVRMMSSTPPSSLHQSKSDERVVVNDDRNQEPIQCNIQRHDQKEHQHRQQRPRPGQKEHRQRNIQKNNKNSNVQKNKNSTNRAERTIESRAKTNKKWVHPFWLPPGPASSSPSSSSQNNTQQQNYRKRDNRNNRNNRFPNVQFRDVNLPCRRHLDPHDSMGLPTSNWAQIFGALPMTSLEEVLNSIENILIDELTSSDKDGVIDLDSFWNPLQDASIPMISPFIEQPKIDETPKEHEVVLLDQEDEEVTYNSSSNECNSEPRTTGVDDNDDCYSNRGANIADAQQIEPFRVRKAHVVLSPFGRPTGWNLELANASMVNALLSASNNSRISGSIRIGWKFAQVKEYHPPPYPVKKDPKDSTTMLTVDDTMVRFESCPNTLTQDHLRHLLSRYELAMTGETIVKWKGMTNTGDYAPLTYVVRFYDAAWARAAVREMQAFELDGKTIKLIQYPRQLK</sequence>
<feature type="region of interest" description="Disordered" evidence="1">
    <location>
        <begin position="273"/>
        <end position="296"/>
    </location>
</feature>
<dbReference type="AlphaFoldDB" id="A0A1E7FSL0"/>
<reference evidence="2 3" key="1">
    <citation type="submission" date="2016-09" db="EMBL/GenBank/DDBJ databases">
        <title>Extensive genetic diversity and differential bi-allelic expression allows diatom success in the polar Southern Ocean.</title>
        <authorList>
            <consortium name="DOE Joint Genome Institute"/>
            <person name="Mock T."/>
            <person name="Otillar R.P."/>
            <person name="Strauss J."/>
            <person name="Dupont C."/>
            <person name="Frickenhaus S."/>
            <person name="Maumus F."/>
            <person name="Mcmullan M."/>
            <person name="Sanges R."/>
            <person name="Schmutz J."/>
            <person name="Toseland A."/>
            <person name="Valas R."/>
            <person name="Veluchamy A."/>
            <person name="Ward B.J."/>
            <person name="Allen A."/>
            <person name="Barry K."/>
            <person name="Falciatore A."/>
            <person name="Ferrante M."/>
            <person name="Fortunato A.E."/>
            <person name="Gloeckner G."/>
            <person name="Gruber A."/>
            <person name="Hipkin R."/>
            <person name="Janech M."/>
            <person name="Kroth P."/>
            <person name="Leese F."/>
            <person name="Lindquist E."/>
            <person name="Lyon B.R."/>
            <person name="Martin J."/>
            <person name="Mayer C."/>
            <person name="Parker M."/>
            <person name="Quesneville H."/>
            <person name="Raymond J."/>
            <person name="Uhlig C."/>
            <person name="Valentin K.U."/>
            <person name="Worden A.Z."/>
            <person name="Armbrust E.V."/>
            <person name="Bowler C."/>
            <person name="Green B."/>
            <person name="Moulton V."/>
            <person name="Van Oosterhout C."/>
            <person name="Grigoriev I."/>
        </authorList>
    </citation>
    <scope>NUCLEOTIDE SEQUENCE [LARGE SCALE GENOMIC DNA]</scope>
    <source>
        <strain evidence="2 3">CCMP1102</strain>
    </source>
</reference>
<dbReference type="EMBL" id="KV784354">
    <property type="protein sequence ID" value="OEU20823.1"/>
    <property type="molecule type" value="Genomic_DNA"/>
</dbReference>
<proteinExistence type="predicted"/>
<dbReference type="KEGG" id="fcy:FRACYDRAFT_259710"/>
<keyword evidence="3" id="KW-1185">Reference proteome</keyword>
<evidence type="ECO:0000313" key="3">
    <source>
        <dbReference type="Proteomes" id="UP000095751"/>
    </source>
</evidence>
<dbReference type="InParanoid" id="A0A1E7FSL0"/>
<feature type="compositionally biased region" description="Low complexity" evidence="1">
    <location>
        <begin position="134"/>
        <end position="150"/>
    </location>
</feature>
<dbReference type="Proteomes" id="UP000095751">
    <property type="component" value="Unassembled WGS sequence"/>
</dbReference>
<evidence type="ECO:0008006" key="4">
    <source>
        <dbReference type="Google" id="ProtNLM"/>
    </source>
</evidence>
<dbReference type="InterPro" id="IPR035979">
    <property type="entry name" value="RBD_domain_sf"/>
</dbReference>
<evidence type="ECO:0000256" key="1">
    <source>
        <dbReference type="SAM" id="MobiDB-lite"/>
    </source>
</evidence>
<dbReference type="OrthoDB" id="47946at2759"/>